<reference evidence="2" key="1">
    <citation type="journal article" date="2016" name="Nature">
        <title>Genome evolution in the allotetraploid frog Xenopus laevis.</title>
        <authorList>
            <person name="Session A.M."/>
            <person name="Uno Y."/>
            <person name="Kwon T."/>
            <person name="Chapman J.A."/>
            <person name="Toyoda A."/>
            <person name="Takahashi S."/>
            <person name="Fukui A."/>
            <person name="Hikosaka A."/>
            <person name="Suzuki A."/>
            <person name="Kondo M."/>
            <person name="van Heeringen S.J."/>
            <person name="Quigley I."/>
            <person name="Heinz S."/>
            <person name="Ogino H."/>
            <person name="Ochi H."/>
            <person name="Hellsten U."/>
            <person name="Lyons J.B."/>
            <person name="Simakov O."/>
            <person name="Putnam N."/>
            <person name="Stites J."/>
            <person name="Kuroki Y."/>
            <person name="Tanaka T."/>
            <person name="Michiue T."/>
            <person name="Watanabe M."/>
            <person name="Bogdanovic O."/>
            <person name="Lister R."/>
            <person name="Georgiou G."/>
            <person name="Paranjpe S.S."/>
            <person name="van Kruijsbergen I."/>
            <person name="Shu S."/>
            <person name="Carlson J."/>
            <person name="Kinoshita T."/>
            <person name="Ohta Y."/>
            <person name="Mawaribuchi S."/>
            <person name="Jenkins J."/>
            <person name="Grimwood J."/>
            <person name="Schmutz J."/>
            <person name="Mitros T."/>
            <person name="Mozaffari S.V."/>
            <person name="Suzuki Y."/>
            <person name="Haramoto Y."/>
            <person name="Yamamoto T.S."/>
            <person name="Takagi C."/>
            <person name="Heald R."/>
            <person name="Miller K."/>
            <person name="Haudenschild C."/>
            <person name="Kitzman J."/>
            <person name="Nakayama T."/>
            <person name="Izutsu Y."/>
            <person name="Robert J."/>
            <person name="Fortriede J."/>
            <person name="Burns K."/>
            <person name="Lotay V."/>
            <person name="Karimi K."/>
            <person name="Yasuoka Y."/>
            <person name="Dichmann D.S."/>
            <person name="Flajnik M.F."/>
            <person name="Houston D.W."/>
            <person name="Shendure J."/>
            <person name="DuPasquier L."/>
            <person name="Vize P.D."/>
            <person name="Zorn A.M."/>
            <person name="Ito M."/>
            <person name="Marcotte E.M."/>
            <person name="Wallingford J.B."/>
            <person name="Ito Y."/>
            <person name="Asashima M."/>
            <person name="Ueno N."/>
            <person name="Matsuda Y."/>
            <person name="Veenstra G.J."/>
            <person name="Fujiyama A."/>
            <person name="Harland R.M."/>
            <person name="Taira M."/>
            <person name="Rokhsar D.S."/>
        </authorList>
    </citation>
    <scope>NUCLEOTIDE SEQUENCE [LARGE SCALE GENOMIC DNA]</scope>
    <source>
        <strain evidence="2">J</strain>
    </source>
</reference>
<name>A0A974CTD9_XENLA</name>
<dbReference type="AlphaFoldDB" id="A0A974CTD9"/>
<feature type="non-terminal residue" evidence="1">
    <location>
        <position position="51"/>
    </location>
</feature>
<dbReference type="EMBL" id="CM004475">
    <property type="protein sequence ID" value="OCT78417.1"/>
    <property type="molecule type" value="Genomic_DNA"/>
</dbReference>
<accession>A0A974CTD9</accession>
<dbReference type="InterPro" id="IPR013783">
    <property type="entry name" value="Ig-like_fold"/>
</dbReference>
<feature type="non-terminal residue" evidence="1">
    <location>
        <position position="1"/>
    </location>
</feature>
<organism evidence="1 2">
    <name type="scientific">Xenopus laevis</name>
    <name type="common">African clawed frog</name>
    <dbReference type="NCBI Taxonomy" id="8355"/>
    <lineage>
        <taxon>Eukaryota</taxon>
        <taxon>Metazoa</taxon>
        <taxon>Chordata</taxon>
        <taxon>Craniata</taxon>
        <taxon>Vertebrata</taxon>
        <taxon>Euteleostomi</taxon>
        <taxon>Amphibia</taxon>
        <taxon>Batrachia</taxon>
        <taxon>Anura</taxon>
        <taxon>Pipoidea</taxon>
        <taxon>Pipidae</taxon>
        <taxon>Xenopodinae</taxon>
        <taxon>Xenopus</taxon>
        <taxon>Xenopus</taxon>
    </lineage>
</organism>
<dbReference type="Gene3D" id="2.60.40.10">
    <property type="entry name" value="Immunoglobulins"/>
    <property type="match status" value="1"/>
</dbReference>
<evidence type="ECO:0000313" key="2">
    <source>
        <dbReference type="Proteomes" id="UP000694892"/>
    </source>
</evidence>
<gene>
    <name evidence="1" type="ORF">XELAEV_180295237mg</name>
</gene>
<sequence>VKEITAGVDEEGTIYLDYSCSEMTEASQFTWCKAYEEIDNESKFKMESIDE</sequence>
<evidence type="ECO:0000313" key="1">
    <source>
        <dbReference type="EMBL" id="OCT78417.1"/>
    </source>
</evidence>
<proteinExistence type="predicted"/>
<protein>
    <submittedName>
        <fullName evidence="1">Uncharacterized protein</fullName>
    </submittedName>
</protein>
<dbReference type="Proteomes" id="UP000694892">
    <property type="component" value="Chromosome 5S"/>
</dbReference>